<dbReference type="Gene3D" id="3.90.1340.10">
    <property type="entry name" value="Phage tail collar domain"/>
    <property type="match status" value="1"/>
</dbReference>
<dbReference type="AlphaFoldDB" id="A0A7W4K5R2"/>
<organism evidence="3 4">
    <name type="scientific">Gluconacetobacter tumulisoli</name>
    <dbReference type="NCBI Taxonomy" id="1286189"/>
    <lineage>
        <taxon>Bacteria</taxon>
        <taxon>Pseudomonadati</taxon>
        <taxon>Pseudomonadota</taxon>
        <taxon>Alphaproteobacteria</taxon>
        <taxon>Acetobacterales</taxon>
        <taxon>Acetobacteraceae</taxon>
        <taxon>Gluconacetobacter</taxon>
    </lineage>
</organism>
<evidence type="ECO:0000256" key="1">
    <source>
        <dbReference type="SAM" id="MobiDB-lite"/>
    </source>
</evidence>
<sequence>MSSAASRFIWPNGFSVDAAGVPRAGARLSFYRTGTTTPQATYADPGLTIPNANPVVADEASQFGDIFLLSSPGYAVVLEDAGGSQVWTADPVGAGTGGTGAVPVGAVTDFAGATAPPGWLFCAGQLVGRTAYAALFAAIGTLYGAGDGATDFALPDLRGRATFGVDNMGGAAANLVTEAGSGLNGVQLGAVGGSQMAASHTHAVTDPGHSHGVTDPGHAHAPNHGGGFVVPERSGGEITASFAGGGDVEETATAQTSVGTTGIAVAAAATGLTIASAGTGASQNIPPAMMLNRIIYTGVGG</sequence>
<proteinExistence type="predicted"/>
<evidence type="ECO:0000313" key="3">
    <source>
        <dbReference type="EMBL" id="MBB2200685.1"/>
    </source>
</evidence>
<comment type="caution">
    <text evidence="3">The sequence shown here is derived from an EMBL/GenBank/DDBJ whole genome shotgun (WGS) entry which is preliminary data.</text>
</comment>
<dbReference type="EMBL" id="JABEQM010000002">
    <property type="protein sequence ID" value="MBB2200685.1"/>
    <property type="molecule type" value="Genomic_DNA"/>
</dbReference>
<dbReference type="InterPro" id="IPR011083">
    <property type="entry name" value="Phage_tail_collar_dom"/>
</dbReference>
<reference evidence="3 4" key="1">
    <citation type="submission" date="2020-04" db="EMBL/GenBank/DDBJ databases">
        <title>Description of novel Gluconacetobacter.</title>
        <authorList>
            <person name="Sombolestani A."/>
        </authorList>
    </citation>
    <scope>NUCLEOTIDE SEQUENCE [LARGE SCALE GENOMIC DNA]</scope>
    <source>
        <strain evidence="3 4">LMG 27802</strain>
    </source>
</reference>
<dbReference type="Proteomes" id="UP000578030">
    <property type="component" value="Unassembled WGS sequence"/>
</dbReference>
<dbReference type="SUPFAM" id="SSF88874">
    <property type="entry name" value="Receptor-binding domain of short tail fibre protein gp12"/>
    <property type="match status" value="1"/>
</dbReference>
<dbReference type="Pfam" id="PF07484">
    <property type="entry name" value="Collar"/>
    <property type="match status" value="1"/>
</dbReference>
<keyword evidence="4" id="KW-1185">Reference proteome</keyword>
<gene>
    <name evidence="3" type="ORF">HLH28_03655</name>
</gene>
<name>A0A7W4K5R2_9PROT</name>
<protein>
    <submittedName>
        <fullName evidence="3">Tail fiber protein</fullName>
    </submittedName>
</protein>
<dbReference type="RefSeq" id="WP_182954578.1">
    <property type="nucleotide sequence ID" value="NZ_JABEQM010000002.1"/>
</dbReference>
<evidence type="ECO:0000259" key="2">
    <source>
        <dbReference type="Pfam" id="PF07484"/>
    </source>
</evidence>
<feature type="domain" description="Phage tail collar" evidence="2">
    <location>
        <begin position="105"/>
        <end position="161"/>
    </location>
</feature>
<evidence type="ECO:0000313" key="4">
    <source>
        <dbReference type="Proteomes" id="UP000578030"/>
    </source>
</evidence>
<feature type="region of interest" description="Disordered" evidence="1">
    <location>
        <begin position="205"/>
        <end position="228"/>
    </location>
</feature>
<accession>A0A7W4K5R2</accession>
<dbReference type="InterPro" id="IPR037053">
    <property type="entry name" value="Phage_tail_collar_dom_sf"/>
</dbReference>